<sequence length="332" mass="36351">MRKIIYICLCSVALVGCSNNENVLEPGNVEMRILPQVENTSPADTRTIITGTQFPSGSSVGLAIYNKSTTNPHRTGYDRIKAIYSGTNWAYYVDGSNASTLLQGYNNTNLDVVGYYPYNDLVTDVAKVPFRIGNTEATNEDYMWAYQPNQAMGTIPLTFNHLMTCLEFRIRKLYAGPKLTIKSIVYSIAGRKFVVAGTYDAKNGKISPTMTEDKFGVVFDKTIKQSIDYPNLNTEVASCAVMMPELIVSDGGDATVSATIDFDNETLHNNGGTYTFKLSEVVDGSGAKGLLAGKKYVVAVDVSNFVKYAGFPVCVDWLEDADETVTIPIEVE</sequence>
<dbReference type="RefSeq" id="WP_081741288.1">
    <property type="nucleotide sequence ID" value="NZ_JACIER010000016.1"/>
</dbReference>
<keyword evidence="2" id="KW-1185">Reference proteome</keyword>
<evidence type="ECO:0008006" key="3">
    <source>
        <dbReference type="Google" id="ProtNLM"/>
    </source>
</evidence>
<dbReference type="Gene3D" id="2.60.40.2620">
    <property type="entry name" value="Fimbrillin-like"/>
    <property type="match status" value="1"/>
</dbReference>
<dbReference type="CDD" id="cd13120">
    <property type="entry name" value="BF2867_like_N"/>
    <property type="match status" value="1"/>
</dbReference>
<dbReference type="InterPro" id="IPR042278">
    <property type="entry name" value="Mfa-like_1_N"/>
</dbReference>
<comment type="caution">
    <text evidence="1">The sequence shown here is derived from an EMBL/GenBank/DDBJ whole genome shotgun (WGS) entry which is preliminary data.</text>
</comment>
<protein>
    <recommendedName>
        <fullName evidence="3">Fimbrillin family protein</fullName>
    </recommendedName>
</protein>
<dbReference type="AlphaFoldDB" id="A0A840D0H2"/>
<dbReference type="Proteomes" id="UP000560658">
    <property type="component" value="Unassembled WGS sequence"/>
</dbReference>
<name>A0A840D0H2_9BACE</name>
<organism evidence="1 2">
    <name type="scientific">Bacteroides reticulotermitis</name>
    <dbReference type="NCBI Taxonomy" id="1133319"/>
    <lineage>
        <taxon>Bacteria</taxon>
        <taxon>Pseudomonadati</taxon>
        <taxon>Bacteroidota</taxon>
        <taxon>Bacteroidia</taxon>
        <taxon>Bacteroidales</taxon>
        <taxon>Bacteroidaceae</taxon>
        <taxon>Bacteroides</taxon>
    </lineage>
</organism>
<accession>A0A840D0H2</accession>
<evidence type="ECO:0000313" key="2">
    <source>
        <dbReference type="Proteomes" id="UP000560658"/>
    </source>
</evidence>
<dbReference type="Pfam" id="PF13149">
    <property type="entry name" value="Mfa_like_1"/>
    <property type="match status" value="1"/>
</dbReference>
<dbReference type="EMBL" id="JACIER010000016">
    <property type="protein sequence ID" value="MBB4045590.1"/>
    <property type="molecule type" value="Genomic_DNA"/>
</dbReference>
<dbReference type="PROSITE" id="PS51257">
    <property type="entry name" value="PROKAR_LIPOPROTEIN"/>
    <property type="match status" value="1"/>
</dbReference>
<evidence type="ECO:0000313" key="1">
    <source>
        <dbReference type="EMBL" id="MBB4045590.1"/>
    </source>
</evidence>
<dbReference type="InterPro" id="IPR025049">
    <property type="entry name" value="Mfa-like_1"/>
</dbReference>
<proteinExistence type="predicted"/>
<gene>
    <name evidence="1" type="ORF">GGR06_003405</name>
</gene>
<reference evidence="1" key="1">
    <citation type="submission" date="2020-08" db="EMBL/GenBank/DDBJ databases">
        <title>Genomic Encyclopedia of Type Strains, Phase IV (KMG-IV): sequencing the most valuable type-strain genomes for metagenomic binning, comparative biology and taxonomic classification.</title>
        <authorList>
            <person name="Goeker M."/>
        </authorList>
    </citation>
    <scope>NUCLEOTIDE SEQUENCE [LARGE SCALE GENOMIC DNA]</scope>
    <source>
        <strain evidence="1">DSM 105720</strain>
    </source>
</reference>